<gene>
    <name evidence="2" type="primary">spoIIAB_19</name>
    <name evidence="2" type="ORF">SDC9_118610</name>
</gene>
<dbReference type="GO" id="GO:0004674">
    <property type="term" value="F:protein serine/threonine kinase activity"/>
    <property type="evidence" value="ECO:0007669"/>
    <property type="project" value="UniProtKB-EC"/>
</dbReference>
<proteinExistence type="predicted"/>
<dbReference type="Gene3D" id="3.30.565.10">
    <property type="entry name" value="Histidine kinase-like ATPase, C-terminal domain"/>
    <property type="match status" value="1"/>
</dbReference>
<evidence type="ECO:0000313" key="2">
    <source>
        <dbReference type="EMBL" id="MPM71642.1"/>
    </source>
</evidence>
<dbReference type="EC" id="2.7.11.1" evidence="2"/>
<organism evidence="2">
    <name type="scientific">bioreactor metagenome</name>
    <dbReference type="NCBI Taxonomy" id="1076179"/>
    <lineage>
        <taxon>unclassified sequences</taxon>
        <taxon>metagenomes</taxon>
        <taxon>ecological metagenomes</taxon>
    </lineage>
</organism>
<dbReference type="EMBL" id="VSSQ01024241">
    <property type="protein sequence ID" value="MPM71642.1"/>
    <property type="molecule type" value="Genomic_DNA"/>
</dbReference>
<dbReference type="InterPro" id="IPR036890">
    <property type="entry name" value="HATPase_C_sf"/>
</dbReference>
<accession>A0A645C1Z3</accession>
<dbReference type="Pfam" id="PF13581">
    <property type="entry name" value="HATPase_c_2"/>
    <property type="match status" value="1"/>
</dbReference>
<dbReference type="SUPFAM" id="SSF55874">
    <property type="entry name" value="ATPase domain of HSP90 chaperone/DNA topoisomerase II/histidine kinase"/>
    <property type="match status" value="1"/>
</dbReference>
<dbReference type="InterPro" id="IPR003594">
    <property type="entry name" value="HATPase_dom"/>
</dbReference>
<dbReference type="AlphaFoldDB" id="A0A645C1Z3"/>
<comment type="caution">
    <text evidence="2">The sequence shown here is derived from an EMBL/GenBank/DDBJ whole genome shotgun (WGS) entry which is preliminary data.</text>
</comment>
<sequence length="148" mass="15913">MSDTKKMKVTYEVAPGDFERAGEASSGIKRLLQKIGIPAEVIRRIAIGTYEAEMNVIIHAGGGVVTAEISPDNTVIIVTDKGPGIADIEQAKQEGWSTAPDYVRQMGFGAGMGLPNMMKCSDKLDIVSAVNQGTQITMLFNHVDEETK</sequence>
<evidence type="ECO:0000259" key="1">
    <source>
        <dbReference type="Pfam" id="PF13581"/>
    </source>
</evidence>
<protein>
    <submittedName>
        <fullName evidence="2">Anti-sigma F factor</fullName>
        <ecNumber evidence="2">2.7.11.1</ecNumber>
    </submittedName>
</protein>
<name>A0A645C1Z3_9ZZZZ</name>
<keyword evidence="2" id="KW-0808">Transferase</keyword>
<feature type="domain" description="Histidine kinase/HSP90-like ATPase" evidence="1">
    <location>
        <begin position="17"/>
        <end position="138"/>
    </location>
</feature>
<reference evidence="2" key="1">
    <citation type="submission" date="2019-08" db="EMBL/GenBank/DDBJ databases">
        <authorList>
            <person name="Kucharzyk K."/>
            <person name="Murdoch R.W."/>
            <person name="Higgins S."/>
            <person name="Loffler F."/>
        </authorList>
    </citation>
    <scope>NUCLEOTIDE SEQUENCE</scope>
</reference>